<sequence length="256" mass="27419">MGMRGALFAATVAVVVAGAVACDASSYLPAGHPEVECVSVPSCAGGGSTSISIGFYSNGTAAPDNSHVSLCADKEALHLHYTADDDMFLKNTYVGCNTDMYNQEVVEAFVSPSAVDTPFYHECEISPTNQLYIAHVHNPYLNGSDLGHTMIDCQASGIIHNVTTDSTAHSWTASLKMPWSLLADNAPPLADDEPRTASGLPQVWRTNFFRVIMAKNVDMCADDGSCLFRAWSSPNTQPAAFHKPRRFGVMVLPADL</sequence>
<keyword evidence="1" id="KW-0732">Signal</keyword>
<dbReference type="PROSITE" id="PS51257">
    <property type="entry name" value="PROKAR_LIPOPROTEIN"/>
    <property type="match status" value="1"/>
</dbReference>
<accession>A0A7S1CPQ5</accession>
<dbReference type="CDD" id="cd09620">
    <property type="entry name" value="CBM9_like_3"/>
    <property type="match status" value="1"/>
</dbReference>
<feature type="chain" id="PRO_5030689123" evidence="1">
    <location>
        <begin position="22"/>
        <end position="256"/>
    </location>
</feature>
<evidence type="ECO:0000313" key="2">
    <source>
        <dbReference type="EMBL" id="CAD8923595.1"/>
    </source>
</evidence>
<gene>
    <name evidence="2" type="ORF">BSP0115_LOCUS16858</name>
</gene>
<evidence type="ECO:0000256" key="1">
    <source>
        <dbReference type="SAM" id="SignalP"/>
    </source>
</evidence>
<dbReference type="AlphaFoldDB" id="A0A7S1CPQ5"/>
<dbReference type="EMBL" id="HBFS01025195">
    <property type="protein sequence ID" value="CAD8923595.1"/>
    <property type="molecule type" value="Transcribed_RNA"/>
</dbReference>
<dbReference type="Gene3D" id="2.60.40.1190">
    <property type="match status" value="1"/>
</dbReference>
<dbReference type="SUPFAM" id="SSF49344">
    <property type="entry name" value="CBD9-like"/>
    <property type="match status" value="1"/>
</dbReference>
<proteinExistence type="predicted"/>
<name>A0A7S1CPQ5_9STRA</name>
<reference evidence="2" key="1">
    <citation type="submission" date="2021-01" db="EMBL/GenBank/DDBJ databases">
        <authorList>
            <person name="Corre E."/>
            <person name="Pelletier E."/>
            <person name="Niang G."/>
            <person name="Scheremetjew M."/>
            <person name="Finn R."/>
            <person name="Kale V."/>
            <person name="Holt S."/>
            <person name="Cochrane G."/>
            <person name="Meng A."/>
            <person name="Brown T."/>
            <person name="Cohen L."/>
        </authorList>
    </citation>
    <scope>NUCLEOTIDE SEQUENCE</scope>
    <source>
        <strain evidence="2">Ms1</strain>
    </source>
</reference>
<feature type="signal peptide" evidence="1">
    <location>
        <begin position="1"/>
        <end position="21"/>
    </location>
</feature>
<protein>
    <submittedName>
        <fullName evidence="2">Uncharacterized protein</fullName>
    </submittedName>
</protein>
<organism evidence="2">
    <name type="scientific">Bicosoecida sp. CB-2014</name>
    <dbReference type="NCBI Taxonomy" id="1486930"/>
    <lineage>
        <taxon>Eukaryota</taxon>
        <taxon>Sar</taxon>
        <taxon>Stramenopiles</taxon>
        <taxon>Bigyra</taxon>
        <taxon>Opalozoa</taxon>
        <taxon>Bicosoecida</taxon>
    </lineage>
</organism>